<comment type="caution">
    <text evidence="1">The sequence shown here is derived from an EMBL/GenBank/DDBJ whole genome shotgun (WGS) entry which is preliminary data.</text>
</comment>
<dbReference type="AlphaFoldDB" id="A0A423HW46"/>
<dbReference type="EMBL" id="MOBM01000010">
    <property type="protein sequence ID" value="RON17413.1"/>
    <property type="molecule type" value="Genomic_DNA"/>
</dbReference>
<gene>
    <name evidence="1" type="ORF">BK662_06685</name>
</gene>
<proteinExistence type="predicted"/>
<accession>A0A423HW46</accession>
<protein>
    <submittedName>
        <fullName evidence="1">Uncharacterized protein</fullName>
    </submittedName>
</protein>
<organism evidence="1 2">
    <name type="scientific">Pseudomonas frederiksbergensis</name>
    <dbReference type="NCBI Taxonomy" id="104087"/>
    <lineage>
        <taxon>Bacteria</taxon>
        <taxon>Pseudomonadati</taxon>
        <taxon>Pseudomonadota</taxon>
        <taxon>Gammaproteobacteria</taxon>
        <taxon>Pseudomonadales</taxon>
        <taxon>Pseudomonadaceae</taxon>
        <taxon>Pseudomonas</taxon>
    </lineage>
</organism>
<evidence type="ECO:0000313" key="2">
    <source>
        <dbReference type="Proteomes" id="UP000284002"/>
    </source>
</evidence>
<name>A0A423HW46_9PSED</name>
<reference evidence="1 2" key="1">
    <citation type="submission" date="2016-10" db="EMBL/GenBank/DDBJ databases">
        <title>Comparative genome analysis of multiple Pseudomonas spp. focuses on biocontrol and plant growth promoting traits.</title>
        <authorList>
            <person name="Tao X.-Y."/>
            <person name="Taylor C.G."/>
        </authorList>
    </citation>
    <scope>NUCLEOTIDE SEQUENCE [LARGE SCALE GENOMIC DNA]</scope>
    <source>
        <strain evidence="1 2">36C6</strain>
    </source>
</reference>
<sequence length="68" mass="7938">MTVFAKFLDKLVGSFLQLVAISMNWCEMRSIDILWRPLKIQWQGVGTLQDRWDAHSVNAWFAAVNMRP</sequence>
<dbReference type="Proteomes" id="UP000284002">
    <property type="component" value="Unassembled WGS sequence"/>
</dbReference>
<evidence type="ECO:0000313" key="1">
    <source>
        <dbReference type="EMBL" id="RON17413.1"/>
    </source>
</evidence>